<gene>
    <name evidence="3" type="ORF">FHP25_14860</name>
</gene>
<dbReference type="Pfam" id="PF13561">
    <property type="entry name" value="adh_short_C2"/>
    <property type="match status" value="1"/>
</dbReference>
<dbReference type="PRINTS" id="PR00081">
    <property type="entry name" value="GDHRDH"/>
</dbReference>
<evidence type="ECO:0000313" key="3">
    <source>
        <dbReference type="EMBL" id="TXL75160.1"/>
    </source>
</evidence>
<dbReference type="SUPFAM" id="SSF51735">
    <property type="entry name" value="NAD(P)-binding Rossmann-fold domains"/>
    <property type="match status" value="1"/>
</dbReference>
<dbReference type="AlphaFoldDB" id="A0A5C8PMX9"/>
<feature type="compositionally biased region" description="Basic and acidic residues" evidence="2">
    <location>
        <begin position="10"/>
        <end position="29"/>
    </location>
</feature>
<proteinExistence type="inferred from homology"/>
<dbReference type="Proteomes" id="UP000321638">
    <property type="component" value="Unassembled WGS sequence"/>
</dbReference>
<dbReference type="OrthoDB" id="9786360at2"/>
<evidence type="ECO:0000256" key="1">
    <source>
        <dbReference type="ARBA" id="ARBA00006484"/>
    </source>
</evidence>
<organism evidence="3 4">
    <name type="scientific">Vineibacter terrae</name>
    <dbReference type="NCBI Taxonomy" id="2586908"/>
    <lineage>
        <taxon>Bacteria</taxon>
        <taxon>Pseudomonadati</taxon>
        <taxon>Pseudomonadota</taxon>
        <taxon>Alphaproteobacteria</taxon>
        <taxon>Hyphomicrobiales</taxon>
        <taxon>Vineibacter</taxon>
    </lineage>
</organism>
<feature type="region of interest" description="Disordered" evidence="2">
    <location>
        <begin position="1"/>
        <end position="29"/>
    </location>
</feature>
<comment type="caution">
    <text evidence="3">The sequence shown here is derived from an EMBL/GenBank/DDBJ whole genome shotgun (WGS) entry which is preliminary data.</text>
</comment>
<evidence type="ECO:0000256" key="2">
    <source>
        <dbReference type="SAM" id="MobiDB-lite"/>
    </source>
</evidence>
<reference evidence="3 4" key="1">
    <citation type="submission" date="2019-06" db="EMBL/GenBank/DDBJ databases">
        <title>New taxonomy in bacterial strain CC-CFT640, isolated from vineyard.</title>
        <authorList>
            <person name="Lin S.-Y."/>
            <person name="Tsai C.-F."/>
            <person name="Young C.-C."/>
        </authorList>
    </citation>
    <scope>NUCLEOTIDE SEQUENCE [LARGE SCALE GENOMIC DNA]</scope>
    <source>
        <strain evidence="3 4">CC-CFT640</strain>
    </source>
</reference>
<dbReference type="GO" id="GO:0016616">
    <property type="term" value="F:oxidoreductase activity, acting on the CH-OH group of donors, NAD or NADP as acceptor"/>
    <property type="evidence" value="ECO:0007669"/>
    <property type="project" value="TreeGrafter"/>
</dbReference>
<name>A0A5C8PMX9_9HYPH</name>
<sequence>MRLRRRHVRRLGEVPERHRDTASRQRQEQRAADLHRLDAALLTFHRCCLPCCHRGLLPRAVPRSECLVHYSLLSNMFVIDKLIIPGRRCGQRREDLVDHDARAGSAGLGLDGKRVLLTGAASGIGRATATLLAGLGAELVLVDVAPLAEVEAEVRRAGAKATTRVGNLADEPFLQALAAEEGIFAFANCAAVFSREGWREDLSAEARFDLLMRINVRAPLVLGNAFVDRMGERGGGFIVLVGSAAGRNGGGIAGGTPLDYAASKGAVHTLVRSLSRHGVGRNVLVNGVAPGPVDTPLARGLPFAPSALPLGRMGRVDEIAWPIAFLCSPAASYISGAVLDVNGGAFVG</sequence>
<dbReference type="EMBL" id="VDUZ01000015">
    <property type="protein sequence ID" value="TXL75160.1"/>
    <property type="molecule type" value="Genomic_DNA"/>
</dbReference>
<dbReference type="PANTHER" id="PTHR42760">
    <property type="entry name" value="SHORT-CHAIN DEHYDROGENASES/REDUCTASES FAMILY MEMBER"/>
    <property type="match status" value="1"/>
</dbReference>
<accession>A0A5C8PMX9</accession>
<dbReference type="InterPro" id="IPR002347">
    <property type="entry name" value="SDR_fam"/>
</dbReference>
<dbReference type="PANTHER" id="PTHR42760:SF78">
    <property type="entry name" value="3-OXOACYL-[ACYL-CARRIER-PROTEIN] REDUCTASE [NADH]"/>
    <property type="match status" value="1"/>
</dbReference>
<dbReference type="InterPro" id="IPR036291">
    <property type="entry name" value="NAD(P)-bd_dom_sf"/>
</dbReference>
<keyword evidence="4" id="KW-1185">Reference proteome</keyword>
<dbReference type="Gene3D" id="3.40.50.720">
    <property type="entry name" value="NAD(P)-binding Rossmann-like Domain"/>
    <property type="match status" value="1"/>
</dbReference>
<protein>
    <submittedName>
        <fullName evidence="3">SDR family oxidoreductase</fullName>
    </submittedName>
</protein>
<comment type="similarity">
    <text evidence="1">Belongs to the short-chain dehydrogenases/reductases (SDR) family.</text>
</comment>
<evidence type="ECO:0000313" key="4">
    <source>
        <dbReference type="Proteomes" id="UP000321638"/>
    </source>
</evidence>
<dbReference type="CDD" id="cd05233">
    <property type="entry name" value="SDR_c"/>
    <property type="match status" value="1"/>
</dbReference>